<proteinExistence type="inferred from homology"/>
<dbReference type="Gene3D" id="3.40.640.10">
    <property type="entry name" value="Type I PLP-dependent aspartate aminotransferase-like (Major domain)"/>
    <property type="match status" value="1"/>
</dbReference>
<evidence type="ECO:0000259" key="4">
    <source>
        <dbReference type="Pfam" id="PF00266"/>
    </source>
</evidence>
<keyword evidence="6" id="KW-1185">Reference proteome</keyword>
<dbReference type="eggNOG" id="COG0520">
    <property type="taxonomic scope" value="Bacteria"/>
</dbReference>
<dbReference type="AlphaFoldDB" id="D2B0V3"/>
<keyword evidence="3" id="KW-0456">Lyase</keyword>
<comment type="pathway">
    <text evidence="3">Amino-acid biosynthesis; ergothioneine biosynthesis.</text>
</comment>
<dbReference type="HAMAP" id="MF_02038">
    <property type="entry name" value="EgtE"/>
    <property type="match status" value="1"/>
</dbReference>
<accession>D2B0V3</accession>
<comment type="similarity">
    <text evidence="3">Belongs to the class-V pyridoxal-phosphate-dependent aminotransferase family. EgtE subfamily.</text>
</comment>
<dbReference type="EMBL" id="CP001814">
    <property type="protein sequence ID" value="ACZ83360.1"/>
    <property type="molecule type" value="Genomic_DNA"/>
</dbReference>
<dbReference type="RefSeq" id="WP_012887106.1">
    <property type="nucleotide sequence ID" value="NC_013595.1"/>
</dbReference>
<dbReference type="PANTHER" id="PTHR43586:SF8">
    <property type="entry name" value="CYSTEINE DESULFURASE 1, CHLOROPLASTIC"/>
    <property type="match status" value="1"/>
</dbReference>
<dbReference type="InterPro" id="IPR027563">
    <property type="entry name" value="EgtE"/>
</dbReference>
<dbReference type="EC" id="4.4.-.-" evidence="3"/>
<evidence type="ECO:0000256" key="3">
    <source>
        <dbReference type="HAMAP-Rule" id="MF_02038"/>
    </source>
</evidence>
<protein>
    <recommendedName>
        <fullName evidence="3">Probable hercynylcysteine sulfoxide lyase</fullName>
        <ecNumber evidence="3">4.4.-.-</ecNumber>
    </recommendedName>
</protein>
<dbReference type="GO" id="GO:0008483">
    <property type="term" value="F:transaminase activity"/>
    <property type="evidence" value="ECO:0007669"/>
    <property type="project" value="UniProtKB-KW"/>
</dbReference>
<dbReference type="PANTHER" id="PTHR43586">
    <property type="entry name" value="CYSTEINE DESULFURASE"/>
    <property type="match status" value="1"/>
</dbReference>
<evidence type="ECO:0000256" key="1">
    <source>
        <dbReference type="ARBA" id="ARBA00001933"/>
    </source>
</evidence>
<evidence type="ECO:0000313" key="6">
    <source>
        <dbReference type="Proteomes" id="UP000002029"/>
    </source>
</evidence>
<evidence type="ECO:0000313" key="5">
    <source>
        <dbReference type="EMBL" id="ACZ83360.1"/>
    </source>
</evidence>
<dbReference type="NCBIfam" id="TIGR04343">
    <property type="entry name" value="egtE_PLP_lyase"/>
    <property type="match status" value="1"/>
</dbReference>
<organism evidence="5 6">
    <name type="scientific">Streptosporangium roseum (strain ATCC 12428 / DSM 43021 / JCM 3005 / KCTC 9067 / NCIMB 10171 / NRRL 2505 / NI 9100)</name>
    <dbReference type="NCBI Taxonomy" id="479432"/>
    <lineage>
        <taxon>Bacteria</taxon>
        <taxon>Bacillati</taxon>
        <taxon>Actinomycetota</taxon>
        <taxon>Actinomycetes</taxon>
        <taxon>Streptosporangiales</taxon>
        <taxon>Streptosporangiaceae</taxon>
        <taxon>Streptosporangium</taxon>
    </lineage>
</organism>
<evidence type="ECO:0000256" key="2">
    <source>
        <dbReference type="ARBA" id="ARBA00022898"/>
    </source>
</evidence>
<dbReference type="SUPFAM" id="SSF53383">
    <property type="entry name" value="PLP-dependent transferases"/>
    <property type="match status" value="1"/>
</dbReference>
<sequence>MIAESWRAARSSVPPGHLDAAGCNVPSDRTLDTVIGHLRHEREVGGYRAVPDLHASRAALAAMVGAGADDVAFLESGTAAMAALLGGWPLPPGSRVGVTRAEYGSTVMLLYRLARLRDWKLLELPVDDDSRLDPGGLASMLAGGLDLVVLSHVSSHRGVVQPAAAVGRLCRAAGVPLVLDVCQSLGHVDTGDAGATAYVGTSRKWLAGPRGAGFLVVPGLAGDMDAAAPALGGHEWARRDVPTFDGPGDGPGWVRGQAPVLDGPGWARGEVSPLAGAARYETSEGSIAARAGFGAAVLEHQALGPAAVHARLAELGVTARRLLDGIGGWRAGEPLDEPSAIVTLRPPPGVDPEAAVEDARSRAAEASLLIGTVPVGRAPADLPTPVLRISPSPGAYQEDLHALARVLDR</sequence>
<dbReference type="STRING" id="479432.Sros_0328"/>
<comment type="cofactor">
    <cofactor evidence="1 3">
        <name>pyridoxal 5'-phosphate</name>
        <dbReference type="ChEBI" id="CHEBI:597326"/>
    </cofactor>
</comment>
<name>D2B0V3_STRRD</name>
<dbReference type="InterPro" id="IPR015422">
    <property type="entry name" value="PyrdxlP-dep_Trfase_small"/>
</dbReference>
<dbReference type="OrthoDB" id="9808002at2"/>
<gene>
    <name evidence="3" type="primary">egtE</name>
    <name evidence="5" type="ordered locus">Sros_0328</name>
</gene>
<keyword evidence="5" id="KW-0032">Aminotransferase</keyword>
<keyword evidence="2 3" id="KW-0663">Pyridoxal phosphate</keyword>
<dbReference type="KEGG" id="sro:Sros_0328"/>
<comment type="function">
    <text evidence="3">Probably catalyzes the conversion of hercynylcysteine sulfoxide to ergothioneine.</text>
</comment>
<dbReference type="Gene3D" id="3.90.1150.10">
    <property type="entry name" value="Aspartate Aminotransferase, domain 1"/>
    <property type="match status" value="1"/>
</dbReference>
<dbReference type="InterPro" id="IPR015421">
    <property type="entry name" value="PyrdxlP-dep_Trfase_major"/>
</dbReference>
<feature type="modified residue" description="N6-(pyridoxal phosphate)lysine" evidence="3">
    <location>
        <position position="204"/>
    </location>
</feature>
<dbReference type="GO" id="GO:1990411">
    <property type="term" value="F:hercynylcysteine sulfoxide lyase activity (ergothioneine-forming)"/>
    <property type="evidence" value="ECO:0007669"/>
    <property type="project" value="RHEA"/>
</dbReference>
<dbReference type="HOGENOM" id="CLU_003433_2_1_11"/>
<feature type="domain" description="Aminotransferase class V" evidence="4">
    <location>
        <begin position="53"/>
        <end position="221"/>
    </location>
</feature>
<dbReference type="UniPathway" id="UPA01014"/>
<dbReference type="Pfam" id="PF00266">
    <property type="entry name" value="Aminotran_5"/>
    <property type="match status" value="1"/>
</dbReference>
<dbReference type="InterPro" id="IPR000192">
    <property type="entry name" value="Aminotrans_V_dom"/>
</dbReference>
<dbReference type="Proteomes" id="UP000002029">
    <property type="component" value="Chromosome"/>
</dbReference>
<dbReference type="InterPro" id="IPR015424">
    <property type="entry name" value="PyrdxlP-dep_Trfase"/>
</dbReference>
<dbReference type="SMR" id="D2B0V3"/>
<reference evidence="5 6" key="1">
    <citation type="journal article" date="2010" name="Stand. Genomic Sci.">
        <title>Complete genome sequence of Streptosporangium roseum type strain (NI 9100).</title>
        <authorList>
            <person name="Nolan M."/>
            <person name="Sikorski J."/>
            <person name="Jando M."/>
            <person name="Lucas S."/>
            <person name="Lapidus A."/>
            <person name="Glavina Del Rio T."/>
            <person name="Chen F."/>
            <person name="Tice H."/>
            <person name="Pitluck S."/>
            <person name="Cheng J.F."/>
            <person name="Chertkov O."/>
            <person name="Sims D."/>
            <person name="Meincke L."/>
            <person name="Brettin T."/>
            <person name="Han C."/>
            <person name="Detter J.C."/>
            <person name="Bruce D."/>
            <person name="Goodwin L."/>
            <person name="Land M."/>
            <person name="Hauser L."/>
            <person name="Chang Y.J."/>
            <person name="Jeffries C.D."/>
            <person name="Ivanova N."/>
            <person name="Mavromatis K."/>
            <person name="Mikhailova N."/>
            <person name="Chen A."/>
            <person name="Palaniappan K."/>
            <person name="Chain P."/>
            <person name="Rohde M."/>
            <person name="Goker M."/>
            <person name="Bristow J."/>
            <person name="Eisen J.A."/>
            <person name="Markowitz V."/>
            <person name="Hugenholtz P."/>
            <person name="Kyrpides N.C."/>
            <person name="Klenk H.P."/>
        </authorList>
    </citation>
    <scope>NUCLEOTIDE SEQUENCE [LARGE SCALE GENOMIC DNA]</scope>
    <source>
        <strain evidence="6">ATCC 12428 / DSM 43021 / JCM 3005 / NI 9100</strain>
    </source>
</reference>
<keyword evidence="5" id="KW-0808">Transferase</keyword>
<comment type="catalytic activity">
    <reaction evidence="3">
        <text>S-(hercyn-2-yl)-L-cysteine S-oxide + AH2 + H(+) = ergothioneine + pyruvate + A + NH4(+)</text>
        <dbReference type="Rhea" id="RHEA:42688"/>
        <dbReference type="ChEBI" id="CHEBI:13193"/>
        <dbReference type="ChEBI" id="CHEBI:15361"/>
        <dbReference type="ChEBI" id="CHEBI:15378"/>
        <dbReference type="ChEBI" id="CHEBI:17499"/>
        <dbReference type="ChEBI" id="CHEBI:28938"/>
        <dbReference type="ChEBI" id="CHEBI:82706"/>
        <dbReference type="ChEBI" id="CHEBI:134344"/>
    </reaction>
</comment>